<feature type="compositionally biased region" description="Polar residues" evidence="1">
    <location>
        <begin position="537"/>
        <end position="552"/>
    </location>
</feature>
<proteinExistence type="predicted"/>
<dbReference type="Proteomes" id="UP001235939">
    <property type="component" value="Chromosome 15"/>
</dbReference>
<keyword evidence="3" id="KW-1185">Reference proteome</keyword>
<feature type="compositionally biased region" description="Polar residues" evidence="1">
    <location>
        <begin position="1"/>
        <end position="10"/>
    </location>
</feature>
<gene>
    <name evidence="2" type="ORF">LAZ67_15001779</name>
</gene>
<dbReference type="InterPro" id="IPR024811">
    <property type="entry name" value="ASX/ASX-like"/>
</dbReference>
<dbReference type="PANTHER" id="PTHR13578">
    <property type="entry name" value="ADDITIONAL SEX COMBS LIKE PROTEIN ASXL"/>
    <property type="match status" value="1"/>
</dbReference>
<evidence type="ECO:0000313" key="3">
    <source>
        <dbReference type="Proteomes" id="UP001235939"/>
    </source>
</evidence>
<reference evidence="2 3" key="1">
    <citation type="submission" date="2022-01" db="EMBL/GenBank/DDBJ databases">
        <title>A chromosomal length assembly of Cordylochernes scorpioides.</title>
        <authorList>
            <person name="Zeh D."/>
            <person name="Zeh J."/>
        </authorList>
    </citation>
    <scope>NUCLEOTIDE SEQUENCE [LARGE SCALE GENOMIC DNA]</scope>
    <source>
        <strain evidence="2">IN4F17</strain>
        <tissue evidence="2">Whole Body</tissue>
    </source>
</reference>
<sequence length="614" mass="66497">MKVERNTCNGLTRKDQENYRKPRKRSARKLSKLPSWPRPKKAAWTSRARTPSLSTPTSRYCSQIHSQNLPFVINLPSCEPSDQTYLRQPTPTLQYRLVQLLPPVDRAAVGTDCSVRLPPSALNNEFFTGLPRSGGTGWQTGSSPRRTSNRLKMEAERELAKLDPWKRVPGSLQIITRRESVFKLNLDSSLKRTWPTDHESRRDAPSTNSSGLSCEQRLKGYRPLVVLHKEHLCEAFEMVASLTSTCSSLEPPEPTLLPTPKPTPISPEEGQCPQRVLRTRAYTAALAAAAAAAAATSSAAPSNLPFSRLLLTVQPAETSTTAPVITSIKAAVTPQPSQEPSPPAAAEQYIVLSNNNLDIYISESSGVLLDSQPVLLPALEPMEVTDQEPAEKSLPAQEAAEVPCEGPEDPKPPDLADSAAPEYSPHVSEEEPSNDTLPAPASAEPRRNEFLATLEMGSSDSQPTGDEEEEVTSEVGGDVAPVLPPCETSKPPPEVPLPGATEGMKVGEPTEKAEVTSEVSRPEVKSPEVIDLDQDCDSPSSTHSLVQSSTHPATDKAITLDGVDNELSMDSSEGLTLENDSSEGLTLENDSSDEFLLDDDSLEMSVDVTPKSFY</sequence>
<dbReference type="EMBL" id="CP092877">
    <property type="protein sequence ID" value="UYV77634.1"/>
    <property type="molecule type" value="Genomic_DNA"/>
</dbReference>
<feature type="region of interest" description="Disordered" evidence="1">
    <location>
        <begin position="384"/>
        <end position="556"/>
    </location>
</feature>
<evidence type="ECO:0000313" key="2">
    <source>
        <dbReference type="EMBL" id="UYV77634.1"/>
    </source>
</evidence>
<organism evidence="2 3">
    <name type="scientific">Cordylochernes scorpioides</name>
    <dbReference type="NCBI Taxonomy" id="51811"/>
    <lineage>
        <taxon>Eukaryota</taxon>
        <taxon>Metazoa</taxon>
        <taxon>Ecdysozoa</taxon>
        <taxon>Arthropoda</taxon>
        <taxon>Chelicerata</taxon>
        <taxon>Arachnida</taxon>
        <taxon>Pseudoscorpiones</taxon>
        <taxon>Cheliferoidea</taxon>
        <taxon>Chernetidae</taxon>
        <taxon>Cordylochernes</taxon>
    </lineage>
</organism>
<dbReference type="PANTHER" id="PTHR13578:SF20">
    <property type="entry name" value="POLYCOMB PROTEIN ASX"/>
    <property type="match status" value="1"/>
</dbReference>
<protein>
    <submittedName>
        <fullName evidence="2">ASXL2</fullName>
    </submittedName>
</protein>
<feature type="compositionally biased region" description="Basic residues" evidence="1">
    <location>
        <begin position="21"/>
        <end position="31"/>
    </location>
</feature>
<name>A0ABY6L9V0_9ARAC</name>
<feature type="region of interest" description="Disordered" evidence="1">
    <location>
        <begin position="1"/>
        <end position="59"/>
    </location>
</feature>
<feature type="compositionally biased region" description="Basic and acidic residues" evidence="1">
    <location>
        <begin position="194"/>
        <end position="204"/>
    </location>
</feature>
<accession>A0ABY6L9V0</accession>
<feature type="compositionally biased region" description="Polar residues" evidence="1">
    <location>
        <begin position="47"/>
        <end position="59"/>
    </location>
</feature>
<feature type="region of interest" description="Disordered" evidence="1">
    <location>
        <begin position="194"/>
        <end position="213"/>
    </location>
</feature>
<feature type="compositionally biased region" description="Basic and acidic residues" evidence="1">
    <location>
        <begin position="508"/>
        <end position="528"/>
    </location>
</feature>
<evidence type="ECO:0000256" key="1">
    <source>
        <dbReference type="SAM" id="MobiDB-lite"/>
    </source>
</evidence>